<feature type="compositionally biased region" description="Low complexity" evidence="1">
    <location>
        <begin position="514"/>
        <end position="553"/>
    </location>
</feature>
<feature type="region of interest" description="Disordered" evidence="1">
    <location>
        <begin position="637"/>
        <end position="729"/>
    </location>
</feature>
<dbReference type="EMBL" id="CAMXCT020001029">
    <property type="protein sequence ID" value="CAL1139307.1"/>
    <property type="molecule type" value="Genomic_DNA"/>
</dbReference>
<dbReference type="OrthoDB" id="423161at2759"/>
<name>A0A9P1C776_9DINO</name>
<dbReference type="AlphaFoldDB" id="A0A9P1C776"/>
<evidence type="ECO:0000313" key="2">
    <source>
        <dbReference type="EMBL" id="CAI3985932.1"/>
    </source>
</evidence>
<dbReference type="EMBL" id="CAMXCT030001029">
    <property type="protein sequence ID" value="CAL4773244.1"/>
    <property type="molecule type" value="Genomic_DNA"/>
</dbReference>
<feature type="compositionally biased region" description="Basic and acidic residues" evidence="1">
    <location>
        <begin position="778"/>
        <end position="795"/>
    </location>
</feature>
<sequence>MIRVNVISSKASSDKVKDDVVSEAAIFETEVNPVANSRHIYSQARKKLALLTHSPHGSDHGHHLHPGKGTLMPAASRRWSRASSAIYHGVKATQRAKIATSAVKKMAVTKQVGREESLHEKFANLLAMNDLEERVAVRYGEAKQFCEKLRSMRKSLNARDQVQAIDAAQSVLDKLEHVRQTVEVIDDACLQDVDASLAELAALCDAKGLKSRFHRAGRAAMVLNRLGENTPRRNKEVLRQAFKRAIKKASMVVLFESPNKDSPKRNHTKTRILTDDDELLSPSTRILHKLEDSEHNFLTTSAEVKATAKRELLTLGVGLPGQEAPDFDDGINEARAGSKPLMPHRRKIGATIKASYTLETLEDDSFDFSWSMSPRAFRAASKGDKGDKGDKGGGYGGSTGAKPMDRAALAAKKQMVRALMLEMHLREVRGQGPLPPLSDGAASLSINRLDGSKPHAPRVKTMPDIAIGSSKGSEHFQGGAVAHGHHDPWAPWPLQPGQHPRAANTPQSSRAEASPFSPVSSVSPHPSNVSMPCVPSMPSMSSMSPTIPITPSPDQRKVGSHLKGGLPLLQERPAAGGSLGQKSPHLSARHSNSLESQDMTPEGFEDSEKQSPKHPQRVAIENFAFADSIRSAIGLPSSARRANRAAESAASGAKDHLKTDPKHKTKGIYGSSAPAMRRANWDQVTNGTKTSPRSTGASRETNISEKSPRPQRQELRKGKGLGHSAESGSSLWDAAQGSIDANSSKAAKEGSAEKLSGAAKGGKVASFESRLEATVAESPEKFEKPSEVGEKSRNDWRDEEIAPLLEELEALCQAGQVEEAAFAAAAFLTTVGINPPQLLQWGKRIHSYKEMMRAKEKAQNILEEAESKLGVTDPAQIWEALDQMDCMLSFLEPVCIIESCLSEGNLTVIEHVDRGSDYDWSWHLNSLRQVKGILRTSDQWTSLADIDIDDGYDGLREYISRGEWLHEDLEDCDALQDYSCSTTSSLWRPDRIEWLKESHQSIIPCRSQHVERKPRRITLEKTVKERHHRGLRLYCVRPEMSDMWEEYCNLVWNEASNEASPSSLQRSLWNSSNSSAELSVSEKRSAKPIGANKQMSKCLRMFASFILARI</sequence>
<protein>
    <submittedName>
        <fullName evidence="2">Uncharacterized protein</fullName>
    </submittedName>
</protein>
<reference evidence="3 4" key="2">
    <citation type="submission" date="2024-05" db="EMBL/GenBank/DDBJ databases">
        <authorList>
            <person name="Chen Y."/>
            <person name="Shah S."/>
            <person name="Dougan E. K."/>
            <person name="Thang M."/>
            <person name="Chan C."/>
        </authorList>
    </citation>
    <scope>NUCLEOTIDE SEQUENCE [LARGE SCALE GENOMIC DNA]</scope>
</reference>
<gene>
    <name evidence="2" type="ORF">C1SCF055_LOCUS13320</name>
</gene>
<accession>A0A9P1C776</accession>
<feature type="compositionally biased region" description="Polar residues" evidence="1">
    <location>
        <begin position="589"/>
        <end position="599"/>
    </location>
</feature>
<feature type="compositionally biased region" description="Basic and acidic residues" evidence="1">
    <location>
        <begin position="653"/>
        <end position="662"/>
    </location>
</feature>
<evidence type="ECO:0000313" key="3">
    <source>
        <dbReference type="EMBL" id="CAL4773244.1"/>
    </source>
</evidence>
<organism evidence="2">
    <name type="scientific">Cladocopium goreaui</name>
    <dbReference type="NCBI Taxonomy" id="2562237"/>
    <lineage>
        <taxon>Eukaryota</taxon>
        <taxon>Sar</taxon>
        <taxon>Alveolata</taxon>
        <taxon>Dinophyceae</taxon>
        <taxon>Suessiales</taxon>
        <taxon>Symbiodiniaceae</taxon>
        <taxon>Cladocopium</taxon>
    </lineage>
</organism>
<evidence type="ECO:0000313" key="4">
    <source>
        <dbReference type="Proteomes" id="UP001152797"/>
    </source>
</evidence>
<dbReference type="Proteomes" id="UP001152797">
    <property type="component" value="Unassembled WGS sequence"/>
</dbReference>
<reference evidence="2" key="1">
    <citation type="submission" date="2022-10" db="EMBL/GenBank/DDBJ databases">
        <authorList>
            <person name="Chen Y."/>
            <person name="Dougan E. K."/>
            <person name="Chan C."/>
            <person name="Rhodes N."/>
            <person name="Thang M."/>
        </authorList>
    </citation>
    <scope>NUCLEOTIDE SEQUENCE</scope>
</reference>
<dbReference type="EMBL" id="CAMXCT010001029">
    <property type="protein sequence ID" value="CAI3985932.1"/>
    <property type="molecule type" value="Genomic_DNA"/>
</dbReference>
<proteinExistence type="predicted"/>
<feature type="region of interest" description="Disordered" evidence="1">
    <location>
        <begin position="771"/>
        <end position="795"/>
    </location>
</feature>
<feature type="compositionally biased region" description="Basic and acidic residues" evidence="1">
    <location>
        <begin position="381"/>
        <end position="391"/>
    </location>
</feature>
<comment type="caution">
    <text evidence="2">The sequence shown here is derived from an EMBL/GenBank/DDBJ whole genome shotgun (WGS) entry which is preliminary data.</text>
</comment>
<feature type="compositionally biased region" description="Low complexity" evidence="1">
    <location>
        <begin position="637"/>
        <end position="652"/>
    </location>
</feature>
<feature type="compositionally biased region" description="Polar residues" evidence="1">
    <location>
        <begin position="682"/>
        <end position="701"/>
    </location>
</feature>
<evidence type="ECO:0000256" key="1">
    <source>
        <dbReference type="SAM" id="MobiDB-lite"/>
    </source>
</evidence>
<feature type="region of interest" description="Disordered" evidence="1">
    <location>
        <begin position="470"/>
        <end position="614"/>
    </location>
</feature>
<feature type="compositionally biased region" description="Basic and acidic residues" evidence="1">
    <location>
        <begin position="702"/>
        <end position="717"/>
    </location>
</feature>
<keyword evidence="4" id="KW-1185">Reference proteome</keyword>
<feature type="region of interest" description="Disordered" evidence="1">
    <location>
        <begin position="378"/>
        <end position="402"/>
    </location>
</feature>